<evidence type="ECO:0008006" key="5">
    <source>
        <dbReference type="Google" id="ProtNLM"/>
    </source>
</evidence>
<keyword evidence="4" id="KW-1185">Reference proteome</keyword>
<protein>
    <recommendedName>
        <fullName evidence="5">ADP-heptose:LPS heptosyltransferase</fullName>
    </recommendedName>
</protein>
<dbReference type="EMBL" id="JACERN010000022">
    <property type="protein sequence ID" value="MBA4708158.1"/>
    <property type="molecule type" value="Genomic_DNA"/>
</dbReference>
<dbReference type="Pfam" id="PF01075">
    <property type="entry name" value="Glyco_transf_9"/>
    <property type="match status" value="1"/>
</dbReference>
<evidence type="ECO:0000313" key="4">
    <source>
        <dbReference type="Proteomes" id="UP000545606"/>
    </source>
</evidence>
<keyword evidence="2" id="KW-0808">Transferase</keyword>
<dbReference type="RefSeq" id="WP_181835365.1">
    <property type="nucleotide sequence ID" value="NZ_JACERN010000022.1"/>
</dbReference>
<gene>
    <name evidence="3" type="ORF">H2Z84_07155</name>
</gene>
<dbReference type="SUPFAM" id="SSF53756">
    <property type="entry name" value="UDP-Glycosyltransferase/glycogen phosphorylase"/>
    <property type="match status" value="1"/>
</dbReference>
<proteinExistence type="predicted"/>
<evidence type="ECO:0000256" key="2">
    <source>
        <dbReference type="ARBA" id="ARBA00022679"/>
    </source>
</evidence>
<reference evidence="3 4" key="1">
    <citation type="submission" date="2020-07" db="EMBL/GenBank/DDBJ databases">
        <title>Draft genome sequence of violacein-producing bacteria and related species.</title>
        <authorList>
            <person name="Wilson H.S."/>
            <person name="De Leon M.E."/>
        </authorList>
    </citation>
    <scope>NUCLEOTIDE SEQUENCE [LARGE SCALE GENOMIC DNA]</scope>
    <source>
        <strain evidence="3 4">HSC-21Su07</strain>
    </source>
</reference>
<dbReference type="InterPro" id="IPR002201">
    <property type="entry name" value="Glyco_trans_9"/>
</dbReference>
<name>A0A838Y2P5_9NEIS</name>
<dbReference type="GO" id="GO:0009244">
    <property type="term" value="P:lipopolysaccharide core region biosynthetic process"/>
    <property type="evidence" value="ECO:0007669"/>
    <property type="project" value="TreeGrafter"/>
</dbReference>
<dbReference type="Proteomes" id="UP000545606">
    <property type="component" value="Unassembled WGS sequence"/>
</dbReference>
<dbReference type="Gene3D" id="3.40.50.2000">
    <property type="entry name" value="Glycogen Phosphorylase B"/>
    <property type="match status" value="1"/>
</dbReference>
<accession>A0A838Y2P5</accession>
<organism evidence="3 4">
    <name type="scientific">Aquitalea aquatica</name>
    <dbReference type="NCBI Taxonomy" id="3044273"/>
    <lineage>
        <taxon>Bacteria</taxon>
        <taxon>Pseudomonadati</taxon>
        <taxon>Pseudomonadota</taxon>
        <taxon>Betaproteobacteria</taxon>
        <taxon>Neisseriales</taxon>
        <taxon>Chromobacteriaceae</taxon>
        <taxon>Aquitalea</taxon>
    </lineage>
</organism>
<comment type="caution">
    <text evidence="3">The sequence shown here is derived from an EMBL/GenBank/DDBJ whole genome shotgun (WGS) entry which is preliminary data.</text>
</comment>
<evidence type="ECO:0000256" key="1">
    <source>
        <dbReference type="ARBA" id="ARBA00022676"/>
    </source>
</evidence>
<dbReference type="GO" id="GO:0008713">
    <property type="term" value="F:ADP-heptose-lipopolysaccharide heptosyltransferase activity"/>
    <property type="evidence" value="ECO:0007669"/>
    <property type="project" value="TreeGrafter"/>
</dbReference>
<dbReference type="AlphaFoldDB" id="A0A838Y2P5"/>
<dbReference type="InterPro" id="IPR051199">
    <property type="entry name" value="LPS_LOS_Heptosyltrfase"/>
</dbReference>
<sequence length="431" mass="48072">MHKKVERIKKNRSQMITLSENNTPLLRRGRRRVGQLLKTKSIPHVLAYCIDRAVAIGVRVTKTKIIIPSSIKIKRKLGIRTPLTTAMEKESNQISYSLKISGGLGDSIMIARMVRDLQQELGNSSIFDVYFHSPDSIKAFFCHIPGFRNVLNVEAFPATQKFYTFSLNVNQYVTFCHVSQFEDKNLTHGMQLHSMIKHAALANKSIEKYILTHPSLDGEFSDIATQEGHRRYQYLHEMLGIPYGGHQLQLDLSPEVIAQQGLSKKTYITIHDGWDTKFKLVAHRPTKSMPLPTLEAIVRQIKEKRPDLIIVQLGGDTGGDINGVDINLKGKLSFKESMSILAGSRLHMDTESGLVHVGISLGVKSVVMFGPTNLDWFGYPENINIGPKECGNCWWATDTWMDACPAGYDIPPCTASISAGDVVAAVVAELQ</sequence>
<dbReference type="PANTHER" id="PTHR30160">
    <property type="entry name" value="TETRAACYLDISACCHARIDE 4'-KINASE-RELATED"/>
    <property type="match status" value="1"/>
</dbReference>
<dbReference type="PANTHER" id="PTHR30160:SF1">
    <property type="entry name" value="LIPOPOLYSACCHARIDE 1,2-N-ACETYLGLUCOSAMINETRANSFERASE-RELATED"/>
    <property type="match status" value="1"/>
</dbReference>
<keyword evidence="1" id="KW-0328">Glycosyltransferase</keyword>
<dbReference type="GO" id="GO:0005829">
    <property type="term" value="C:cytosol"/>
    <property type="evidence" value="ECO:0007669"/>
    <property type="project" value="TreeGrafter"/>
</dbReference>
<evidence type="ECO:0000313" key="3">
    <source>
        <dbReference type="EMBL" id="MBA4708158.1"/>
    </source>
</evidence>